<keyword evidence="1" id="KW-0472">Membrane</keyword>
<gene>
    <name evidence="3" type="ORF">SSIM_00185</name>
</gene>
<keyword evidence="1" id="KW-0812">Transmembrane</keyword>
<dbReference type="EMBL" id="AXDY01000001">
    <property type="protein sequence ID" value="ERS94543.1"/>
    <property type="molecule type" value="Genomic_DNA"/>
</dbReference>
<evidence type="ECO:0000256" key="1">
    <source>
        <dbReference type="SAM" id="Phobius"/>
    </source>
</evidence>
<feature type="transmembrane region" description="Helical" evidence="1">
    <location>
        <begin position="12"/>
        <end position="32"/>
    </location>
</feature>
<comment type="caution">
    <text evidence="3">The sequence shown here is derived from an EMBL/GenBank/DDBJ whole genome shotgun (WGS) entry which is preliminary data.</text>
</comment>
<dbReference type="Proteomes" id="UP000017131">
    <property type="component" value="Unassembled WGS sequence"/>
</dbReference>
<feature type="domain" description="DUF4064" evidence="2">
    <location>
        <begin position="3"/>
        <end position="105"/>
    </location>
</feature>
<evidence type="ECO:0000259" key="2">
    <source>
        <dbReference type="Pfam" id="PF13273"/>
    </source>
</evidence>
<reference evidence="3 4" key="1">
    <citation type="journal article" date="2013" name="Genome Announc.">
        <title>Draft Genome Sequence of Staphylococcus simulans UMC-CNS-990, Isolated from a Case of Chronic Bovine Mastitis.</title>
        <authorList>
            <person name="Calcutt M.J."/>
            <person name="Foecking M.F."/>
            <person name="Hsieh H.Y."/>
            <person name="Perry J."/>
            <person name="Stewart G.C."/>
            <person name="Middleton J.R."/>
        </authorList>
    </citation>
    <scope>NUCLEOTIDE SEQUENCE [LARGE SCALE GENOMIC DNA]</scope>
    <source>
        <strain evidence="3 4">UMC-CNS-990</strain>
    </source>
</reference>
<evidence type="ECO:0000313" key="3">
    <source>
        <dbReference type="EMBL" id="ERS94543.1"/>
    </source>
</evidence>
<name>A0ABP2YX42_STASI</name>
<dbReference type="InterPro" id="IPR025273">
    <property type="entry name" value="DUF4064"/>
</dbReference>
<feature type="transmembrane region" description="Helical" evidence="1">
    <location>
        <begin position="91"/>
        <end position="117"/>
    </location>
</feature>
<keyword evidence="4" id="KW-1185">Reference proteome</keyword>
<protein>
    <recommendedName>
        <fullName evidence="2">DUF4064 domain-containing protein</fullName>
    </recommendedName>
</protein>
<dbReference type="Pfam" id="PF13273">
    <property type="entry name" value="DUF4064"/>
    <property type="match status" value="1"/>
</dbReference>
<dbReference type="RefSeq" id="WP_002480127.1">
    <property type="nucleotide sequence ID" value="NZ_AXDY01000001.1"/>
</dbReference>
<organism evidence="3 4">
    <name type="scientific">Staphylococcus simulans UMC-CNS-990</name>
    <dbReference type="NCBI Taxonomy" id="1405498"/>
    <lineage>
        <taxon>Bacteria</taxon>
        <taxon>Bacillati</taxon>
        <taxon>Bacillota</taxon>
        <taxon>Bacilli</taxon>
        <taxon>Bacillales</taxon>
        <taxon>Staphylococcaceae</taxon>
        <taxon>Staphylococcus</taxon>
    </lineage>
</organism>
<sequence>MIKRTGEHVLTWIGVGIGALIVLFVALMVPLMQSDDFVAGMQQSDASLTYEEISQVASGMQVLGTFVLVANVIAVILAIVGGIFISKKAKAAAILLLIAGIVALLCNWISAILWIIASIMLFSRKPKAASLTQDGYYNYDKANEFAQERSHERTREEDPYKY</sequence>
<feature type="transmembrane region" description="Helical" evidence="1">
    <location>
        <begin position="62"/>
        <end position="85"/>
    </location>
</feature>
<accession>A0ABP2YX42</accession>
<proteinExistence type="predicted"/>
<dbReference type="GeneID" id="77330423"/>
<evidence type="ECO:0000313" key="4">
    <source>
        <dbReference type="Proteomes" id="UP000017131"/>
    </source>
</evidence>
<keyword evidence="1" id="KW-1133">Transmembrane helix</keyword>